<dbReference type="AlphaFoldDB" id="A0A699YXT3"/>
<organism evidence="2 3">
    <name type="scientific">Haematococcus lacustris</name>
    <name type="common">Green alga</name>
    <name type="synonym">Haematococcus pluvialis</name>
    <dbReference type="NCBI Taxonomy" id="44745"/>
    <lineage>
        <taxon>Eukaryota</taxon>
        <taxon>Viridiplantae</taxon>
        <taxon>Chlorophyta</taxon>
        <taxon>core chlorophytes</taxon>
        <taxon>Chlorophyceae</taxon>
        <taxon>CS clade</taxon>
        <taxon>Chlamydomonadales</taxon>
        <taxon>Haematococcaceae</taxon>
        <taxon>Haematococcus</taxon>
    </lineage>
</organism>
<feature type="non-terminal residue" evidence="2">
    <location>
        <position position="1"/>
    </location>
</feature>
<evidence type="ECO:0000313" key="2">
    <source>
        <dbReference type="EMBL" id="GFH11604.1"/>
    </source>
</evidence>
<sequence length="197" mass="21343">LLDRLQQLLDADSDSDDEDNGIEKMVNMDDIDCQSGAGGGDGIESTAGGERGGPSQQHFEPLLPEDLSEEARAAAVWQAPWMLLVQDDSPGAMLEYANSKALEALGIPSFEDVSDLSAFDVVAPEEEHQQEWMWASAAVDERAGVAVIPKLHFRRRPVAPGGQPGVVVARNVVLFRFNSLEDEPIGLACLVRDFDIL</sequence>
<comment type="caution">
    <text evidence="2">The sequence shown here is derived from an EMBL/GenBank/DDBJ whole genome shotgun (WGS) entry which is preliminary data.</text>
</comment>
<feature type="compositionally biased region" description="Low complexity" evidence="1">
    <location>
        <begin position="1"/>
        <end position="10"/>
    </location>
</feature>
<evidence type="ECO:0000256" key="1">
    <source>
        <dbReference type="SAM" id="MobiDB-lite"/>
    </source>
</evidence>
<name>A0A699YXT3_HAELA</name>
<gene>
    <name evidence="2" type="ORF">HaLaN_07134</name>
</gene>
<proteinExistence type="predicted"/>
<protein>
    <submittedName>
        <fullName evidence="2">MEKHLA domain-containing protein</fullName>
    </submittedName>
</protein>
<accession>A0A699YXT3</accession>
<dbReference type="EMBL" id="BLLF01000417">
    <property type="protein sequence ID" value="GFH11604.1"/>
    <property type="molecule type" value="Genomic_DNA"/>
</dbReference>
<feature type="region of interest" description="Disordered" evidence="1">
    <location>
        <begin position="1"/>
        <end position="59"/>
    </location>
</feature>
<feature type="compositionally biased region" description="Acidic residues" evidence="1">
    <location>
        <begin position="11"/>
        <end position="20"/>
    </location>
</feature>
<reference evidence="2 3" key="1">
    <citation type="submission" date="2020-02" db="EMBL/GenBank/DDBJ databases">
        <title>Draft genome sequence of Haematococcus lacustris strain NIES-144.</title>
        <authorList>
            <person name="Morimoto D."/>
            <person name="Nakagawa S."/>
            <person name="Yoshida T."/>
            <person name="Sawayama S."/>
        </authorList>
    </citation>
    <scope>NUCLEOTIDE SEQUENCE [LARGE SCALE GENOMIC DNA]</scope>
    <source>
        <strain evidence="2 3">NIES-144</strain>
    </source>
</reference>
<dbReference type="Proteomes" id="UP000485058">
    <property type="component" value="Unassembled WGS sequence"/>
</dbReference>
<keyword evidence="3" id="KW-1185">Reference proteome</keyword>
<evidence type="ECO:0000313" key="3">
    <source>
        <dbReference type="Proteomes" id="UP000485058"/>
    </source>
</evidence>